<accession>A0A0D0CAG7</accession>
<dbReference type="EMBL" id="KN834779">
    <property type="protein sequence ID" value="KIK59444.1"/>
    <property type="molecule type" value="Genomic_DNA"/>
</dbReference>
<gene>
    <name evidence="1" type="ORF">GYMLUDRAFT_44437</name>
</gene>
<name>A0A0D0CAG7_9AGAR</name>
<dbReference type="AlphaFoldDB" id="A0A0D0CAG7"/>
<protein>
    <submittedName>
        <fullName evidence="1">Uncharacterized protein</fullName>
    </submittedName>
</protein>
<dbReference type="HOGENOM" id="CLU_3050516_0_0_1"/>
<keyword evidence="2" id="KW-1185">Reference proteome</keyword>
<evidence type="ECO:0000313" key="1">
    <source>
        <dbReference type="EMBL" id="KIK59444.1"/>
    </source>
</evidence>
<sequence>MLRSKAEVESNAGDLGDRLIESSWINLPKESVEADYVKSGTENGGDASTLTIVG</sequence>
<organism evidence="1 2">
    <name type="scientific">Collybiopsis luxurians FD-317 M1</name>
    <dbReference type="NCBI Taxonomy" id="944289"/>
    <lineage>
        <taxon>Eukaryota</taxon>
        <taxon>Fungi</taxon>
        <taxon>Dikarya</taxon>
        <taxon>Basidiomycota</taxon>
        <taxon>Agaricomycotina</taxon>
        <taxon>Agaricomycetes</taxon>
        <taxon>Agaricomycetidae</taxon>
        <taxon>Agaricales</taxon>
        <taxon>Marasmiineae</taxon>
        <taxon>Omphalotaceae</taxon>
        <taxon>Collybiopsis</taxon>
        <taxon>Collybiopsis luxurians</taxon>
    </lineage>
</organism>
<evidence type="ECO:0000313" key="2">
    <source>
        <dbReference type="Proteomes" id="UP000053593"/>
    </source>
</evidence>
<reference evidence="1 2" key="1">
    <citation type="submission" date="2014-04" db="EMBL/GenBank/DDBJ databases">
        <title>Evolutionary Origins and Diversification of the Mycorrhizal Mutualists.</title>
        <authorList>
            <consortium name="DOE Joint Genome Institute"/>
            <consortium name="Mycorrhizal Genomics Consortium"/>
            <person name="Kohler A."/>
            <person name="Kuo A."/>
            <person name="Nagy L.G."/>
            <person name="Floudas D."/>
            <person name="Copeland A."/>
            <person name="Barry K.W."/>
            <person name="Cichocki N."/>
            <person name="Veneault-Fourrey C."/>
            <person name="LaButti K."/>
            <person name="Lindquist E.A."/>
            <person name="Lipzen A."/>
            <person name="Lundell T."/>
            <person name="Morin E."/>
            <person name="Murat C."/>
            <person name="Riley R."/>
            <person name="Ohm R."/>
            <person name="Sun H."/>
            <person name="Tunlid A."/>
            <person name="Henrissat B."/>
            <person name="Grigoriev I.V."/>
            <person name="Hibbett D.S."/>
            <person name="Martin F."/>
        </authorList>
    </citation>
    <scope>NUCLEOTIDE SEQUENCE [LARGE SCALE GENOMIC DNA]</scope>
    <source>
        <strain evidence="1 2">FD-317 M1</strain>
    </source>
</reference>
<dbReference type="Proteomes" id="UP000053593">
    <property type="component" value="Unassembled WGS sequence"/>
</dbReference>
<proteinExistence type="predicted"/>